<dbReference type="OrthoDB" id="2013775at2759"/>
<evidence type="ECO:0000256" key="2">
    <source>
        <dbReference type="ARBA" id="ARBA00022729"/>
    </source>
</evidence>
<reference evidence="5" key="1">
    <citation type="submission" date="2020-08" db="EMBL/GenBank/DDBJ databases">
        <title>Multicomponent nature underlies the extraordinary mechanical properties of spider dragline silk.</title>
        <authorList>
            <person name="Kono N."/>
            <person name="Nakamura H."/>
            <person name="Mori M."/>
            <person name="Yoshida Y."/>
            <person name="Ohtoshi R."/>
            <person name="Malay A.D."/>
            <person name="Moran D.A.P."/>
            <person name="Tomita M."/>
            <person name="Numata K."/>
            <person name="Arakawa K."/>
        </authorList>
    </citation>
    <scope>NUCLEOTIDE SEQUENCE</scope>
</reference>
<dbReference type="PANTHER" id="PTHR24364:SF18">
    <property type="entry name" value="LP06937P"/>
    <property type="match status" value="1"/>
</dbReference>
<dbReference type="InterPro" id="IPR003591">
    <property type="entry name" value="Leu-rich_rpt_typical-subtyp"/>
</dbReference>
<evidence type="ECO:0000313" key="5">
    <source>
        <dbReference type="EMBL" id="GFY62203.1"/>
    </source>
</evidence>
<dbReference type="AlphaFoldDB" id="A0A8X6Y0Y6"/>
<evidence type="ECO:0000256" key="4">
    <source>
        <dbReference type="SAM" id="SignalP"/>
    </source>
</evidence>
<accession>A0A8X6Y0Y6</accession>
<keyword evidence="2 4" id="KW-0732">Signal</keyword>
<sequence length="336" mass="38799">MKIFLLKLTVISLLITVTLASLNSSKKKGCPEPIDTRPCTCYNSPKTVLECQHIEESEILRNVFRNSSGYEYKEVHIKYSVLQYLPYDIFEKVHVYALYLKNVTLIQLFDKPPTFLQDVDTLHIESTKLLRGVIWKLLEPLTHLRVLNIYYNNIKSLGSDFSEHATKELQQLSFYETGTKTIKPGTFRDFVNLDKLAIDHCKITTLSRDMFPVPFNARYLYFNYNQLTSIPDNLFTNMPNLQTIGLRSNNIVVLPESAFFGVTKLQFFQLDDNPITCDCRLAWLIRNKPSAVSGKCNMPSKFKGKDIKDIDLLSIFNEELITLRRTILVAISKFRT</sequence>
<proteinExistence type="predicted"/>
<keyword evidence="6" id="KW-1185">Reference proteome</keyword>
<keyword evidence="1" id="KW-0433">Leucine-rich repeat</keyword>
<gene>
    <name evidence="5" type="ORF">TNIN_135131</name>
</gene>
<evidence type="ECO:0000313" key="6">
    <source>
        <dbReference type="Proteomes" id="UP000886998"/>
    </source>
</evidence>
<evidence type="ECO:0000256" key="3">
    <source>
        <dbReference type="ARBA" id="ARBA00022737"/>
    </source>
</evidence>
<dbReference type="SMART" id="SM00369">
    <property type="entry name" value="LRR_TYP"/>
    <property type="match status" value="4"/>
</dbReference>
<dbReference type="SUPFAM" id="SSF52058">
    <property type="entry name" value="L domain-like"/>
    <property type="match status" value="1"/>
</dbReference>
<dbReference type="InterPro" id="IPR052286">
    <property type="entry name" value="Wnt_signaling_inhibitor"/>
</dbReference>
<dbReference type="EMBL" id="BMAV01014123">
    <property type="protein sequence ID" value="GFY62203.1"/>
    <property type="molecule type" value="Genomic_DNA"/>
</dbReference>
<dbReference type="GO" id="GO:0016020">
    <property type="term" value="C:membrane"/>
    <property type="evidence" value="ECO:0007669"/>
    <property type="project" value="TreeGrafter"/>
</dbReference>
<dbReference type="Proteomes" id="UP000886998">
    <property type="component" value="Unassembled WGS sequence"/>
</dbReference>
<feature type="signal peptide" evidence="4">
    <location>
        <begin position="1"/>
        <end position="20"/>
    </location>
</feature>
<name>A0A8X6Y0Y6_9ARAC</name>
<protein>
    <submittedName>
        <fullName evidence="5">Uncharacterized protein</fullName>
    </submittedName>
</protein>
<keyword evidence="3" id="KW-0677">Repeat</keyword>
<comment type="caution">
    <text evidence="5">The sequence shown here is derived from an EMBL/GenBank/DDBJ whole genome shotgun (WGS) entry which is preliminary data.</text>
</comment>
<organism evidence="5 6">
    <name type="scientific">Trichonephila inaurata madagascariensis</name>
    <dbReference type="NCBI Taxonomy" id="2747483"/>
    <lineage>
        <taxon>Eukaryota</taxon>
        <taxon>Metazoa</taxon>
        <taxon>Ecdysozoa</taxon>
        <taxon>Arthropoda</taxon>
        <taxon>Chelicerata</taxon>
        <taxon>Arachnida</taxon>
        <taxon>Araneae</taxon>
        <taxon>Araneomorphae</taxon>
        <taxon>Entelegynae</taxon>
        <taxon>Araneoidea</taxon>
        <taxon>Nephilidae</taxon>
        <taxon>Trichonephila</taxon>
        <taxon>Trichonephila inaurata</taxon>
    </lineage>
</organism>
<dbReference type="InterPro" id="IPR032675">
    <property type="entry name" value="LRR_dom_sf"/>
</dbReference>
<dbReference type="Gene3D" id="3.80.10.10">
    <property type="entry name" value="Ribonuclease Inhibitor"/>
    <property type="match status" value="1"/>
</dbReference>
<dbReference type="PANTHER" id="PTHR24364">
    <property type="entry name" value="LP06937P"/>
    <property type="match status" value="1"/>
</dbReference>
<dbReference type="Pfam" id="PF13855">
    <property type="entry name" value="LRR_8"/>
    <property type="match status" value="1"/>
</dbReference>
<dbReference type="InterPro" id="IPR001611">
    <property type="entry name" value="Leu-rich_rpt"/>
</dbReference>
<feature type="chain" id="PRO_5036505406" evidence="4">
    <location>
        <begin position="21"/>
        <end position="336"/>
    </location>
</feature>
<evidence type="ECO:0000256" key="1">
    <source>
        <dbReference type="ARBA" id="ARBA00022614"/>
    </source>
</evidence>